<keyword evidence="10" id="KW-0969">Cilium</keyword>
<dbReference type="SUPFAM" id="SSF117143">
    <property type="entry name" value="Flagellar hook protein flgE"/>
    <property type="match status" value="1"/>
</dbReference>
<dbReference type="InterPro" id="IPR011491">
    <property type="entry name" value="FlgE_D2"/>
</dbReference>
<dbReference type="InterPro" id="IPR020013">
    <property type="entry name" value="Flagellar_FlgE/F/G"/>
</dbReference>
<dbReference type="InterPro" id="IPR037925">
    <property type="entry name" value="FlgE/F/G-like"/>
</dbReference>
<dbReference type="Pfam" id="PF00460">
    <property type="entry name" value="Flg_bb_rod"/>
    <property type="match status" value="1"/>
</dbReference>
<keyword evidence="10" id="KW-0966">Cell projection</keyword>
<evidence type="ECO:0000259" key="7">
    <source>
        <dbReference type="Pfam" id="PF06429"/>
    </source>
</evidence>
<comment type="similarity">
    <text evidence="2 5">Belongs to the flagella basal body rod proteins family.</text>
</comment>
<dbReference type="GO" id="GO:0009425">
    <property type="term" value="C:bacterial-type flagellum basal body"/>
    <property type="evidence" value="ECO:0007669"/>
    <property type="project" value="UniProtKB-SubCell"/>
</dbReference>
<dbReference type="NCBIfam" id="TIGR03506">
    <property type="entry name" value="FlgEFG_subfam"/>
    <property type="match status" value="1"/>
</dbReference>
<name>A0A1N6DSA2_9BACT</name>
<evidence type="ECO:0000259" key="6">
    <source>
        <dbReference type="Pfam" id="PF00460"/>
    </source>
</evidence>
<dbReference type="STRING" id="1121457.SAMN02745161_0436"/>
<dbReference type="InterPro" id="IPR037058">
    <property type="entry name" value="Falgellar_hook_FlgE_sf"/>
</dbReference>
<dbReference type="OrthoDB" id="9804559at2"/>
<dbReference type="AlphaFoldDB" id="A0A1N6DSA2"/>
<dbReference type="RefSeq" id="WP_074215315.1">
    <property type="nucleotide sequence ID" value="NZ_FSRG01000003.1"/>
</dbReference>
<comment type="function">
    <text evidence="5">A flexible structure which links the flagellar filament to the drive apparatus in the basal body.</text>
</comment>
<evidence type="ECO:0000256" key="3">
    <source>
        <dbReference type="ARBA" id="ARBA00019015"/>
    </source>
</evidence>
<gene>
    <name evidence="10" type="ORF">SAMN02745161_0436</name>
</gene>
<dbReference type="Pfam" id="PF07559">
    <property type="entry name" value="FlgE_D2"/>
    <property type="match status" value="1"/>
</dbReference>
<feature type="domain" description="Flagellar basal body rod protein N-terminal" evidence="6">
    <location>
        <begin position="7"/>
        <end position="37"/>
    </location>
</feature>
<protein>
    <recommendedName>
        <fullName evidence="3 5">Flagellar hook protein FlgE</fullName>
    </recommendedName>
</protein>
<dbReference type="Pfam" id="PF22692">
    <property type="entry name" value="LlgE_F_G_D1"/>
    <property type="match status" value="1"/>
</dbReference>
<dbReference type="PROSITE" id="PS00588">
    <property type="entry name" value="FLAGELLA_BB_ROD"/>
    <property type="match status" value="1"/>
</dbReference>
<evidence type="ECO:0000313" key="11">
    <source>
        <dbReference type="Proteomes" id="UP000184694"/>
    </source>
</evidence>
<dbReference type="PANTHER" id="PTHR30435">
    <property type="entry name" value="FLAGELLAR PROTEIN"/>
    <property type="match status" value="1"/>
</dbReference>
<keyword evidence="11" id="KW-1185">Reference proteome</keyword>
<evidence type="ECO:0000256" key="1">
    <source>
        <dbReference type="ARBA" id="ARBA00004117"/>
    </source>
</evidence>
<dbReference type="GO" id="GO:0005829">
    <property type="term" value="C:cytosol"/>
    <property type="evidence" value="ECO:0007669"/>
    <property type="project" value="TreeGrafter"/>
</dbReference>
<proteinExistence type="inferred from homology"/>
<dbReference type="Gene3D" id="2.60.98.20">
    <property type="entry name" value="Flagellar hook protein FlgE"/>
    <property type="match status" value="1"/>
</dbReference>
<evidence type="ECO:0000256" key="2">
    <source>
        <dbReference type="ARBA" id="ARBA00009677"/>
    </source>
</evidence>
<reference evidence="11" key="1">
    <citation type="submission" date="2016-11" db="EMBL/GenBank/DDBJ databases">
        <authorList>
            <person name="Varghese N."/>
            <person name="Submissions S."/>
        </authorList>
    </citation>
    <scope>NUCLEOTIDE SEQUENCE [LARGE SCALE GENOMIC DNA]</scope>
    <source>
        <strain evidence="11">DSM 17456</strain>
    </source>
</reference>
<accession>A0A1N6DSA2</accession>
<evidence type="ECO:0000256" key="5">
    <source>
        <dbReference type="RuleBase" id="RU362116"/>
    </source>
</evidence>
<evidence type="ECO:0000259" key="8">
    <source>
        <dbReference type="Pfam" id="PF07559"/>
    </source>
</evidence>
<dbReference type="GO" id="GO:0009424">
    <property type="term" value="C:bacterial-type flagellum hook"/>
    <property type="evidence" value="ECO:0007669"/>
    <property type="project" value="TreeGrafter"/>
</dbReference>
<dbReference type="InterPro" id="IPR053967">
    <property type="entry name" value="LlgE_F_G-like_D1"/>
</dbReference>
<dbReference type="InterPro" id="IPR001444">
    <property type="entry name" value="Flag_bb_rod_N"/>
</dbReference>
<comment type="subcellular location">
    <subcellularLocation>
        <location evidence="1 5">Bacterial flagellum basal body</location>
    </subcellularLocation>
</comment>
<feature type="domain" description="Flagellar hook protein FlgE/F/G-like D1" evidence="9">
    <location>
        <begin position="88"/>
        <end position="131"/>
    </location>
</feature>
<feature type="domain" description="Flagellar hook protein FlgE D2" evidence="8">
    <location>
        <begin position="205"/>
        <end position="414"/>
    </location>
</feature>
<dbReference type="Proteomes" id="UP000184694">
    <property type="component" value="Unassembled WGS sequence"/>
</dbReference>
<dbReference type="Pfam" id="PF06429">
    <property type="entry name" value="Flg_bbr_C"/>
    <property type="match status" value="1"/>
</dbReference>
<evidence type="ECO:0000259" key="9">
    <source>
        <dbReference type="Pfam" id="PF22692"/>
    </source>
</evidence>
<feature type="domain" description="Flagellar basal-body/hook protein C-terminal" evidence="7">
    <location>
        <begin position="488"/>
        <end position="532"/>
    </location>
</feature>
<sequence>MSVMGSMYTGISGLTTHAERMSVLGNNLANTSTVGFKSGNVQFEDIFYSSRSLGASVGQIGHGARVSSIYQNFAQGAYENTGSVTDVAIGGRGFFMVNDSVNGSQYYTRAGNFTFNKEGYLVNPQGLRVQGWAASDSEDSVTKGAIGDLRLESFQSEPKETSIVSLSVNLSKKAVDKSLPATPPTGDKGTDLFALFSKWDAVASPKKPIGDNTYSYQKTINVYDKSGSAHEVTVYFDKARDKDGKLTWEYIVTANPSEDGRQAFKDKKTKGVLMAGTMTFNSAGAMENMSAYTYKNAGTPAAPSDPDDKANWKPAEFDENGFPIFTANFSNLTGVNDTDDTLGAEKPERIALDFGMSSKNAARKFENSDKTMAQTETNVANLASIATADLNKTNKAATSYAIASTTHSMNQDGYTAGFLQEITIDRNGVVSGRYSNGRKEELFVLGLADFRNMQGLALQGGNLFAQSTTSGQAIISTANSGRLGTISSNTLELSNVDMSRQMVRLITTQRGYQSNSKVITTSDEMLQEAINLKR</sequence>
<keyword evidence="10" id="KW-0282">Flagellum</keyword>
<dbReference type="GO" id="GO:0071978">
    <property type="term" value="P:bacterial-type flagellum-dependent swarming motility"/>
    <property type="evidence" value="ECO:0007669"/>
    <property type="project" value="TreeGrafter"/>
</dbReference>
<evidence type="ECO:0000256" key="4">
    <source>
        <dbReference type="ARBA" id="ARBA00023143"/>
    </source>
</evidence>
<evidence type="ECO:0000313" key="10">
    <source>
        <dbReference type="EMBL" id="SIN73587.1"/>
    </source>
</evidence>
<dbReference type="PANTHER" id="PTHR30435:SF1">
    <property type="entry name" value="FLAGELLAR HOOK PROTEIN FLGE"/>
    <property type="match status" value="1"/>
</dbReference>
<keyword evidence="4 5" id="KW-0975">Bacterial flagellum</keyword>
<organism evidence="10 11">
    <name type="scientific">Halodesulfovibrio marinisediminis DSM 17456</name>
    <dbReference type="NCBI Taxonomy" id="1121457"/>
    <lineage>
        <taxon>Bacteria</taxon>
        <taxon>Pseudomonadati</taxon>
        <taxon>Thermodesulfobacteriota</taxon>
        <taxon>Desulfovibrionia</taxon>
        <taxon>Desulfovibrionales</taxon>
        <taxon>Desulfovibrionaceae</taxon>
        <taxon>Halodesulfovibrio</taxon>
    </lineage>
</organism>
<dbReference type="EMBL" id="FSRG01000003">
    <property type="protein sequence ID" value="SIN73587.1"/>
    <property type="molecule type" value="Genomic_DNA"/>
</dbReference>
<dbReference type="InterPro" id="IPR019776">
    <property type="entry name" value="Flagellar_basal_body_rod_CS"/>
</dbReference>
<dbReference type="InterPro" id="IPR010930">
    <property type="entry name" value="Flg_bb/hook_C_dom"/>
</dbReference>